<name>A0A6C2U931_PONDE</name>
<dbReference type="AlphaFoldDB" id="A0A6C2U931"/>
<dbReference type="GO" id="GO:0004065">
    <property type="term" value="F:arylsulfatase activity"/>
    <property type="evidence" value="ECO:0007669"/>
    <property type="project" value="TreeGrafter"/>
</dbReference>
<dbReference type="Gene3D" id="3.30.1120.10">
    <property type="match status" value="1"/>
</dbReference>
<dbReference type="GO" id="GO:0046872">
    <property type="term" value="F:metal ion binding"/>
    <property type="evidence" value="ECO:0007669"/>
    <property type="project" value="UniProtKB-KW"/>
</dbReference>
<dbReference type="InterPro" id="IPR024607">
    <property type="entry name" value="Sulfatase_CS"/>
</dbReference>
<evidence type="ECO:0000313" key="8">
    <source>
        <dbReference type="Proteomes" id="UP000366872"/>
    </source>
</evidence>
<dbReference type="InterPro" id="IPR000917">
    <property type="entry name" value="Sulfatase_N"/>
</dbReference>
<evidence type="ECO:0000256" key="4">
    <source>
        <dbReference type="ARBA" id="ARBA00022837"/>
    </source>
</evidence>
<evidence type="ECO:0000256" key="2">
    <source>
        <dbReference type="ARBA" id="ARBA00022723"/>
    </source>
</evidence>
<dbReference type="EMBL" id="CAAHFG010000003">
    <property type="protein sequence ID" value="VGO16353.1"/>
    <property type="molecule type" value="Genomic_DNA"/>
</dbReference>
<reference evidence="7 8" key="1">
    <citation type="submission" date="2019-04" db="EMBL/GenBank/DDBJ databases">
        <authorList>
            <person name="Van Vliet M D."/>
        </authorList>
    </citation>
    <scope>NUCLEOTIDE SEQUENCE [LARGE SCALE GENOMIC DNA]</scope>
    <source>
        <strain evidence="7 8">F1</strain>
    </source>
</reference>
<keyword evidence="4" id="KW-0106">Calcium</keyword>
<dbReference type="SUPFAM" id="SSF53649">
    <property type="entry name" value="Alkaline phosphatase-like"/>
    <property type="match status" value="1"/>
</dbReference>
<evidence type="ECO:0000256" key="5">
    <source>
        <dbReference type="SAM" id="MobiDB-lite"/>
    </source>
</evidence>
<dbReference type="InterPro" id="IPR017850">
    <property type="entry name" value="Alkaline_phosphatase_core_sf"/>
</dbReference>
<dbReference type="PROSITE" id="PS00523">
    <property type="entry name" value="SULFATASE_1"/>
    <property type="match status" value="1"/>
</dbReference>
<feature type="compositionally biased region" description="Basic residues" evidence="5">
    <location>
        <begin position="419"/>
        <end position="428"/>
    </location>
</feature>
<evidence type="ECO:0000313" key="7">
    <source>
        <dbReference type="EMBL" id="VGO16353.1"/>
    </source>
</evidence>
<keyword evidence="2" id="KW-0479">Metal-binding</keyword>
<feature type="domain" description="Sulfatase N-terminal" evidence="6">
    <location>
        <begin position="22"/>
        <end position="359"/>
    </location>
</feature>
<dbReference type="Pfam" id="PF00884">
    <property type="entry name" value="Sulfatase"/>
    <property type="match status" value="1"/>
</dbReference>
<organism evidence="7 8">
    <name type="scientific">Pontiella desulfatans</name>
    <dbReference type="NCBI Taxonomy" id="2750659"/>
    <lineage>
        <taxon>Bacteria</taxon>
        <taxon>Pseudomonadati</taxon>
        <taxon>Kiritimatiellota</taxon>
        <taxon>Kiritimatiellia</taxon>
        <taxon>Kiritimatiellales</taxon>
        <taxon>Pontiellaceae</taxon>
        <taxon>Pontiella</taxon>
    </lineage>
</organism>
<dbReference type="PANTHER" id="PTHR42693">
    <property type="entry name" value="ARYLSULFATASE FAMILY MEMBER"/>
    <property type="match status" value="1"/>
</dbReference>
<dbReference type="RefSeq" id="WP_136081879.1">
    <property type="nucleotide sequence ID" value="NZ_CAAHFG010000003.1"/>
</dbReference>
<keyword evidence="3" id="KW-0378">Hydrolase</keyword>
<evidence type="ECO:0000256" key="1">
    <source>
        <dbReference type="ARBA" id="ARBA00008779"/>
    </source>
</evidence>
<dbReference type="InterPro" id="IPR050738">
    <property type="entry name" value="Sulfatase"/>
</dbReference>
<evidence type="ECO:0000259" key="6">
    <source>
        <dbReference type="Pfam" id="PF00884"/>
    </source>
</evidence>
<keyword evidence="8" id="KW-1185">Reference proteome</keyword>
<dbReference type="Proteomes" id="UP000366872">
    <property type="component" value="Unassembled WGS sequence"/>
</dbReference>
<proteinExistence type="inferred from homology"/>
<dbReference type="Gene3D" id="3.40.720.10">
    <property type="entry name" value="Alkaline Phosphatase, subunit A"/>
    <property type="match status" value="1"/>
</dbReference>
<dbReference type="PANTHER" id="PTHR42693:SF53">
    <property type="entry name" value="ENDO-4-O-SULFATASE"/>
    <property type="match status" value="1"/>
</dbReference>
<sequence length="481" mass="53752">MKRITFILLMVSTAICSQARMPNIIYILADDLGYGDLGCYGQEKIKTPNIDALATQGMRFTQHYSGQAVCAPSRCSFLTGLHQGHAYIRNNKELPHEGQVPIPADSFTMAKMLKTKGYATACVGKWGLGYPGSEGDPNNQGFDLFFGNNCQRHAHQYYRDYLWRNQGKVMYPDNRDIEGPNYSADEMRKEALAFMEQNKDQAFFLYYASPIPHVSLQVPDETLKEYEGLWPETPFKGAYKPATGKGYTGHKTPRAAYAAMVSHMDRNIGMLMNKLDELGIADQTLIIFTSDNGATYAGGADPKFFDGTAGLRGLKGSHYEGGLRVPFIAKWPGKIPAGTTNEHVSAFWDMLPTFAEITDAEVPVKVDGISMLPSMTGKPQKAHDFLYWEFNAKNYNGGQVTVRMGDWKGIKTQQLSSGKRNKKNKSKTPHVPGKMQLYNLKTDPFEKNNIADRHPEVVAQIEAIIKREHTPSVLFPFETLD</sequence>
<accession>A0A6C2U931</accession>
<comment type="similarity">
    <text evidence="1">Belongs to the sulfatase family.</text>
</comment>
<gene>
    <name evidence="7" type="primary">atsA_250</name>
    <name evidence="7" type="ORF">PDESU_04944</name>
</gene>
<evidence type="ECO:0000256" key="3">
    <source>
        <dbReference type="ARBA" id="ARBA00022801"/>
    </source>
</evidence>
<feature type="region of interest" description="Disordered" evidence="5">
    <location>
        <begin position="413"/>
        <end position="433"/>
    </location>
</feature>
<protein>
    <submittedName>
        <fullName evidence="7">Arylsulfatase</fullName>
    </submittedName>
</protein>
<dbReference type="CDD" id="cd16145">
    <property type="entry name" value="ARS_like"/>
    <property type="match status" value="1"/>
</dbReference>